<evidence type="ECO:0000313" key="7">
    <source>
        <dbReference type="Proteomes" id="UP000694545"/>
    </source>
</evidence>
<comment type="subcellular location">
    <subcellularLocation>
        <location evidence="1">Secreted</location>
    </subcellularLocation>
</comment>
<dbReference type="PROSITE" id="PS00282">
    <property type="entry name" value="KAZAL_1"/>
    <property type="match status" value="1"/>
</dbReference>
<name>A0A8D2LJJ3_VARKO</name>
<keyword evidence="3" id="KW-0646">Protease inhibitor</keyword>
<dbReference type="PROSITE" id="PS51465">
    <property type="entry name" value="KAZAL_2"/>
    <property type="match status" value="1"/>
</dbReference>
<evidence type="ECO:0000313" key="6">
    <source>
        <dbReference type="Ensembl" id="ENSVKKP00000022517.1"/>
    </source>
</evidence>
<keyword evidence="2" id="KW-0964">Secreted</keyword>
<dbReference type="Ensembl" id="ENSVKKT00000023075.1">
    <property type="protein sequence ID" value="ENSVKKP00000022517.1"/>
    <property type="gene ID" value="ENSVKKG00000014986.1"/>
</dbReference>
<protein>
    <recommendedName>
        <fullName evidence="5">Kazal-like domain-containing protein</fullName>
    </recommendedName>
</protein>
<keyword evidence="7" id="KW-1185">Reference proteome</keyword>
<dbReference type="InterPro" id="IPR002350">
    <property type="entry name" value="Kazal_dom"/>
</dbReference>
<organism evidence="6 7">
    <name type="scientific">Varanus komodoensis</name>
    <name type="common">Komodo dragon</name>
    <dbReference type="NCBI Taxonomy" id="61221"/>
    <lineage>
        <taxon>Eukaryota</taxon>
        <taxon>Metazoa</taxon>
        <taxon>Chordata</taxon>
        <taxon>Craniata</taxon>
        <taxon>Vertebrata</taxon>
        <taxon>Euteleostomi</taxon>
        <taxon>Lepidosauria</taxon>
        <taxon>Squamata</taxon>
        <taxon>Bifurcata</taxon>
        <taxon>Unidentata</taxon>
        <taxon>Episquamata</taxon>
        <taxon>Toxicofera</taxon>
        <taxon>Anguimorpha</taxon>
        <taxon>Paleoanguimorpha</taxon>
        <taxon>Varanoidea</taxon>
        <taxon>Varanidae</taxon>
        <taxon>Varanus</taxon>
    </lineage>
</organism>
<reference evidence="6" key="2">
    <citation type="submission" date="2025-09" db="UniProtKB">
        <authorList>
            <consortium name="Ensembl"/>
        </authorList>
    </citation>
    <scope>IDENTIFICATION</scope>
</reference>
<evidence type="ECO:0000256" key="3">
    <source>
        <dbReference type="ARBA" id="ARBA00022690"/>
    </source>
</evidence>
<dbReference type="AlphaFoldDB" id="A0A8D2LJJ3"/>
<reference evidence="6" key="1">
    <citation type="submission" date="2025-08" db="UniProtKB">
        <authorList>
            <consortium name="Ensembl"/>
        </authorList>
    </citation>
    <scope>IDENTIFICATION</scope>
</reference>
<dbReference type="GO" id="GO:0005576">
    <property type="term" value="C:extracellular region"/>
    <property type="evidence" value="ECO:0007669"/>
    <property type="project" value="UniProtKB-SubCell"/>
</dbReference>
<dbReference type="SUPFAM" id="SSF100895">
    <property type="entry name" value="Kazal-type serine protease inhibitors"/>
    <property type="match status" value="2"/>
</dbReference>
<dbReference type="Gene3D" id="3.30.60.30">
    <property type="match status" value="2"/>
</dbReference>
<sequence length="133" mass="14979">RNRQEIHFAQMSWICLIQDLPSLGFEGMCHEFEQLLQNGNLYCNRDIDPVFGPDGKTHTNKCVMCALPRAVGTGPSDLNCFHRTSFCPYIIKQVCGTDGKTYSNECEICRHNLETGENVGKKFNGKCSKVSEL</sequence>
<feature type="domain" description="Kazal-like" evidence="5">
    <location>
        <begin position="74"/>
        <end position="129"/>
    </location>
</feature>
<proteinExistence type="predicted"/>
<accession>A0A8D2LJJ3</accession>
<dbReference type="SMART" id="SM00280">
    <property type="entry name" value="KAZAL"/>
    <property type="match status" value="2"/>
</dbReference>
<dbReference type="Proteomes" id="UP000694545">
    <property type="component" value="Unplaced"/>
</dbReference>
<evidence type="ECO:0000256" key="1">
    <source>
        <dbReference type="ARBA" id="ARBA00004613"/>
    </source>
</evidence>
<dbReference type="PANTHER" id="PTHR21312">
    <property type="entry name" value="SERINE PROTEASE INHIBITOR"/>
    <property type="match status" value="1"/>
</dbReference>
<dbReference type="Pfam" id="PF00050">
    <property type="entry name" value="Kazal_1"/>
    <property type="match status" value="2"/>
</dbReference>
<evidence type="ECO:0000256" key="4">
    <source>
        <dbReference type="ARBA" id="ARBA00023157"/>
    </source>
</evidence>
<evidence type="ECO:0000256" key="2">
    <source>
        <dbReference type="ARBA" id="ARBA00022525"/>
    </source>
</evidence>
<dbReference type="PANTHER" id="PTHR21312:SF28">
    <property type="entry name" value="OVOINHIBITOR-RELATED"/>
    <property type="match status" value="1"/>
</dbReference>
<dbReference type="InterPro" id="IPR036058">
    <property type="entry name" value="Kazal_dom_sf"/>
</dbReference>
<evidence type="ECO:0000259" key="5">
    <source>
        <dbReference type="PROSITE" id="PS51465"/>
    </source>
</evidence>
<keyword evidence="4" id="KW-1015">Disulfide bond</keyword>
<dbReference type="GO" id="GO:0030414">
    <property type="term" value="F:peptidase inhibitor activity"/>
    <property type="evidence" value="ECO:0007669"/>
    <property type="project" value="UniProtKB-KW"/>
</dbReference>